<sequence length="442" mass="49778">MPGGDGLRSWRHASAPFRRCLRLPRGALRRIGQKLRLPHRLRRRPTPRRQKAPYTVDAGGAAALGTSRPRDHVMCENPAMAPPVPLFEFTCHQSVASLEVPLGKPTHALEHLATTCDSGGAYQLNYFWIRNKLRSVSAPNHQLDLVHRRINSLIFPVDLAMRREVNGFIARRSTITNARPHAGARYLQKFDIKDFFINIRTLQVRAALRNIGFGPGAATMLSRLVSCNDRIPLGARTSPRISNLVLMSFDDAMIALADERDLAYTRYADDLSFSAQAMFDVSSEVRAALTSSGFELNASKTKSFKHGQPMFVTGLAISDASRPRLRKRLKSRLRREFYFVERFGLAGHANKIGAHPERTASRLLGQFHYARSVEPEFATRLEAKYPTAFGELIPQRTDDRVERAQRSRREFLTDVENAPQQTLPFYTPTASLPFVPAHRAVE</sequence>
<dbReference type="InterPro" id="IPR051083">
    <property type="entry name" value="GrpII_Intron_Splice-Mob/Def"/>
</dbReference>
<evidence type="ECO:0000256" key="6">
    <source>
        <dbReference type="ARBA" id="ARBA00022918"/>
    </source>
</evidence>
<dbReference type="PRINTS" id="PR00866">
    <property type="entry name" value="RNADNAPOLMS"/>
</dbReference>
<keyword evidence="5" id="KW-0460">Magnesium</keyword>
<evidence type="ECO:0000256" key="2">
    <source>
        <dbReference type="ARBA" id="ARBA00022679"/>
    </source>
</evidence>
<evidence type="ECO:0000256" key="1">
    <source>
        <dbReference type="ARBA" id="ARBA00012493"/>
    </source>
</evidence>
<keyword evidence="4" id="KW-0479">Metal-binding</keyword>
<dbReference type="EC" id="2.7.7.49" evidence="1"/>
<evidence type="ECO:0000313" key="10">
    <source>
        <dbReference type="EMBL" id="TCC18086.1"/>
    </source>
</evidence>
<dbReference type="GO" id="GO:0003964">
    <property type="term" value="F:RNA-directed DNA polymerase activity"/>
    <property type="evidence" value="ECO:0007669"/>
    <property type="project" value="UniProtKB-KW"/>
</dbReference>
<dbReference type="InterPro" id="IPR000123">
    <property type="entry name" value="Reverse_transcriptase_msDNA"/>
</dbReference>
<dbReference type="PANTHER" id="PTHR34047:SF7">
    <property type="entry name" value="RNA-DIRECTED DNA POLYMERASE"/>
    <property type="match status" value="1"/>
</dbReference>
<feature type="compositionally biased region" description="Basic residues" evidence="8">
    <location>
        <begin position="33"/>
        <end position="51"/>
    </location>
</feature>
<evidence type="ECO:0000256" key="4">
    <source>
        <dbReference type="ARBA" id="ARBA00022723"/>
    </source>
</evidence>
<gene>
    <name evidence="10" type="ORF">E0H58_35270</name>
</gene>
<evidence type="ECO:0000256" key="7">
    <source>
        <dbReference type="ARBA" id="ARBA00048173"/>
    </source>
</evidence>
<dbReference type="PANTHER" id="PTHR34047">
    <property type="entry name" value="NUCLEAR INTRON MATURASE 1, MITOCHONDRIAL-RELATED"/>
    <property type="match status" value="1"/>
</dbReference>
<comment type="caution">
    <text evidence="10">The sequence shown here is derived from an EMBL/GenBank/DDBJ whole genome shotgun (WGS) entry which is preliminary data.</text>
</comment>
<reference evidence="10 11" key="1">
    <citation type="submission" date="2019-02" db="EMBL/GenBank/DDBJ databases">
        <title>Kribbella capetownensis sp. nov. and Kribbella speibonae sp. nov., isolated from soil.</title>
        <authorList>
            <person name="Curtis S.M."/>
            <person name="Norton I."/>
            <person name="Everest G.J."/>
            <person name="Meyers P.R."/>
        </authorList>
    </citation>
    <scope>NUCLEOTIDE SEQUENCE [LARGE SCALE GENOMIC DNA]</scope>
    <source>
        <strain evidence="10 11">SK5</strain>
    </source>
</reference>
<evidence type="ECO:0000256" key="8">
    <source>
        <dbReference type="SAM" id="MobiDB-lite"/>
    </source>
</evidence>
<evidence type="ECO:0000256" key="5">
    <source>
        <dbReference type="ARBA" id="ARBA00022842"/>
    </source>
</evidence>
<keyword evidence="3" id="KW-0548">Nucleotidyltransferase</keyword>
<feature type="region of interest" description="Disordered" evidence="8">
    <location>
        <begin position="33"/>
        <end position="63"/>
    </location>
</feature>
<keyword evidence="11" id="KW-1185">Reference proteome</keyword>
<organism evidence="10 11">
    <name type="scientific">Kribbella speibonae</name>
    <dbReference type="NCBI Taxonomy" id="1572660"/>
    <lineage>
        <taxon>Bacteria</taxon>
        <taxon>Bacillati</taxon>
        <taxon>Actinomycetota</taxon>
        <taxon>Actinomycetes</taxon>
        <taxon>Propionibacteriales</taxon>
        <taxon>Kribbellaceae</taxon>
        <taxon>Kribbella</taxon>
    </lineage>
</organism>
<dbReference type="EMBL" id="SJJY01000010">
    <property type="protein sequence ID" value="TCC18086.1"/>
    <property type="molecule type" value="Genomic_DNA"/>
</dbReference>
<dbReference type="Pfam" id="PF00078">
    <property type="entry name" value="RVT_1"/>
    <property type="match status" value="1"/>
</dbReference>
<comment type="catalytic activity">
    <reaction evidence="7">
        <text>DNA(n) + a 2'-deoxyribonucleoside 5'-triphosphate = DNA(n+1) + diphosphate</text>
        <dbReference type="Rhea" id="RHEA:22508"/>
        <dbReference type="Rhea" id="RHEA-COMP:17339"/>
        <dbReference type="Rhea" id="RHEA-COMP:17340"/>
        <dbReference type="ChEBI" id="CHEBI:33019"/>
        <dbReference type="ChEBI" id="CHEBI:61560"/>
        <dbReference type="ChEBI" id="CHEBI:173112"/>
        <dbReference type="EC" id="2.7.7.49"/>
    </reaction>
</comment>
<evidence type="ECO:0000313" key="11">
    <source>
        <dbReference type="Proteomes" id="UP000292385"/>
    </source>
</evidence>
<keyword evidence="6 10" id="KW-0695">RNA-directed DNA polymerase</keyword>
<dbReference type="CDD" id="cd03487">
    <property type="entry name" value="RT_Bac_retron_II"/>
    <property type="match status" value="1"/>
</dbReference>
<feature type="domain" description="Reverse transcriptase" evidence="9">
    <location>
        <begin position="131"/>
        <end position="306"/>
    </location>
</feature>
<name>A0ABY1ZUW3_9ACTN</name>
<accession>A0ABY1ZUW3</accession>
<dbReference type="Proteomes" id="UP000292385">
    <property type="component" value="Unassembled WGS sequence"/>
</dbReference>
<keyword evidence="2" id="KW-0808">Transferase</keyword>
<evidence type="ECO:0000259" key="9">
    <source>
        <dbReference type="Pfam" id="PF00078"/>
    </source>
</evidence>
<dbReference type="InterPro" id="IPR000477">
    <property type="entry name" value="RT_dom"/>
</dbReference>
<evidence type="ECO:0000256" key="3">
    <source>
        <dbReference type="ARBA" id="ARBA00022695"/>
    </source>
</evidence>
<proteinExistence type="predicted"/>
<protein>
    <recommendedName>
        <fullName evidence="1">RNA-directed DNA polymerase</fullName>
        <ecNumber evidence="1">2.7.7.49</ecNumber>
    </recommendedName>
</protein>